<feature type="compositionally biased region" description="Polar residues" evidence="13">
    <location>
        <begin position="1112"/>
        <end position="1132"/>
    </location>
</feature>
<dbReference type="PROSITE" id="PS51181">
    <property type="entry name" value="PPASE_TENSIN"/>
    <property type="match status" value="1"/>
</dbReference>
<proteinExistence type="inferred from homology"/>
<keyword evidence="4" id="KW-0597">Phosphoprotein</keyword>
<dbReference type="FunFam" id="2.30.29.30:FF:000039">
    <property type="entry name" value="Tensin 1"/>
    <property type="match status" value="1"/>
</dbReference>
<feature type="compositionally biased region" description="Polar residues" evidence="13">
    <location>
        <begin position="1024"/>
        <end position="1047"/>
    </location>
</feature>
<dbReference type="SUPFAM" id="SSF55550">
    <property type="entry name" value="SH2 domain"/>
    <property type="match status" value="1"/>
</dbReference>
<evidence type="ECO:0000256" key="8">
    <source>
        <dbReference type="ARBA" id="ARBA00022912"/>
    </source>
</evidence>
<keyword evidence="20" id="KW-1185">Reference proteome</keyword>
<dbReference type="Gene3D" id="2.30.29.30">
    <property type="entry name" value="Pleckstrin-homology domain (PH domain)/Phosphotyrosine-binding domain (PTB)"/>
    <property type="match status" value="1"/>
</dbReference>
<feature type="region of interest" description="Disordered" evidence="13">
    <location>
        <begin position="857"/>
        <end position="891"/>
    </location>
</feature>
<evidence type="ECO:0000256" key="5">
    <source>
        <dbReference type="ARBA" id="ARBA00022723"/>
    </source>
</evidence>
<feature type="compositionally biased region" description="Polar residues" evidence="13">
    <location>
        <begin position="1171"/>
        <end position="1183"/>
    </location>
</feature>
<dbReference type="RefSeq" id="XP_029632112.1">
    <property type="nucleotide sequence ID" value="XM_029776252.1"/>
</dbReference>
<feature type="domain" description="SH2" evidence="14">
    <location>
        <begin position="1375"/>
        <end position="1483"/>
    </location>
</feature>
<feature type="compositionally biased region" description="Polar residues" evidence="13">
    <location>
        <begin position="506"/>
        <end position="517"/>
    </location>
</feature>
<dbReference type="InterPro" id="IPR035892">
    <property type="entry name" value="C2_domain_sf"/>
</dbReference>
<dbReference type="KEGG" id="stru:115208312"/>
<dbReference type="SMART" id="SM01326">
    <property type="entry name" value="PTEN_C2"/>
    <property type="match status" value="1"/>
</dbReference>
<evidence type="ECO:0000256" key="3">
    <source>
        <dbReference type="ARBA" id="ARBA00007881"/>
    </source>
</evidence>
<dbReference type="GO" id="GO:0004725">
    <property type="term" value="F:protein tyrosine phosphatase activity"/>
    <property type="evidence" value="ECO:0007669"/>
    <property type="project" value="TreeGrafter"/>
</dbReference>
<reference evidence="19" key="2">
    <citation type="submission" date="2025-09" db="UniProtKB">
        <authorList>
            <consortium name="Ensembl"/>
        </authorList>
    </citation>
    <scope>IDENTIFICATION</scope>
</reference>
<feature type="domain" description="Tyrosine specific protein phosphatases" evidence="15">
    <location>
        <begin position="197"/>
        <end position="257"/>
    </location>
</feature>
<evidence type="ECO:0000256" key="4">
    <source>
        <dbReference type="ARBA" id="ARBA00022553"/>
    </source>
</evidence>
<dbReference type="Pfam" id="PF10409">
    <property type="entry name" value="PTEN_C2"/>
    <property type="match status" value="1"/>
</dbReference>
<feature type="compositionally biased region" description="Polar residues" evidence="13">
    <location>
        <begin position="966"/>
        <end position="975"/>
    </location>
</feature>
<feature type="domain" description="Phosphatase tensin-type" evidence="17">
    <location>
        <begin position="113"/>
        <end position="285"/>
    </location>
</feature>
<keyword evidence="6" id="KW-0378">Hydrolase</keyword>
<dbReference type="RefSeq" id="XP_029632114.1">
    <property type="nucleotide sequence ID" value="XM_029776254.1"/>
</dbReference>
<dbReference type="InterPro" id="IPR035012">
    <property type="entry name" value="Tensin-like_SH2"/>
</dbReference>
<protein>
    <submittedName>
        <fullName evidence="19">Tensin-2-like</fullName>
    </submittedName>
</protein>
<evidence type="ECO:0000256" key="1">
    <source>
        <dbReference type="ARBA" id="ARBA00004246"/>
    </source>
</evidence>
<dbReference type="Proteomes" id="UP000472277">
    <property type="component" value="Chromosome 14"/>
</dbReference>
<dbReference type="Ensembl" id="ENSSTUT00000114164.1">
    <property type="protein sequence ID" value="ENSSTUP00000106525.1"/>
    <property type="gene ID" value="ENSSTUG00000047460.1"/>
</dbReference>
<dbReference type="InterPro" id="IPR006020">
    <property type="entry name" value="PTB/PI_dom"/>
</dbReference>
<feature type="compositionally biased region" description="Low complexity" evidence="13">
    <location>
        <begin position="1145"/>
        <end position="1154"/>
    </location>
</feature>
<dbReference type="CDD" id="cd01213">
    <property type="entry name" value="PTB_tensin"/>
    <property type="match status" value="1"/>
</dbReference>
<evidence type="ECO:0000256" key="2">
    <source>
        <dbReference type="ARBA" id="ARBA00004316"/>
    </source>
</evidence>
<dbReference type="InterPro" id="IPR011993">
    <property type="entry name" value="PH-like_dom_sf"/>
</dbReference>
<dbReference type="Pfam" id="PF00017">
    <property type="entry name" value="SH2"/>
    <property type="match status" value="1"/>
</dbReference>
<dbReference type="InterPro" id="IPR000980">
    <property type="entry name" value="SH2"/>
</dbReference>
<feature type="compositionally biased region" description="Basic and acidic residues" evidence="13">
    <location>
        <begin position="531"/>
        <end position="591"/>
    </location>
</feature>
<dbReference type="PANTHER" id="PTHR45734">
    <property type="entry name" value="TENSIN"/>
    <property type="match status" value="1"/>
</dbReference>
<feature type="compositionally biased region" description="Low complexity" evidence="13">
    <location>
        <begin position="518"/>
        <end position="530"/>
    </location>
</feature>
<dbReference type="InterPro" id="IPR003595">
    <property type="entry name" value="Tyr_Pase_cat"/>
</dbReference>
<dbReference type="InParanoid" id="A0A674EES9"/>
<dbReference type="Pfam" id="PF08416">
    <property type="entry name" value="PTB"/>
    <property type="match status" value="1"/>
</dbReference>
<comment type="subcellular location">
    <subcellularLocation>
        <location evidence="1">Cell junction</location>
        <location evidence="1">Focal adhesion</location>
    </subcellularLocation>
    <subcellularLocation>
        <location evidence="2">Cell projection</location>
    </subcellularLocation>
</comment>
<dbReference type="GeneID" id="115208312"/>
<evidence type="ECO:0000259" key="18">
    <source>
        <dbReference type="PROSITE" id="PS51182"/>
    </source>
</evidence>
<dbReference type="InterPro" id="IPR002219">
    <property type="entry name" value="PKC_DAG/PE"/>
</dbReference>
<feature type="compositionally biased region" description="Basic and acidic residues" evidence="13">
    <location>
        <begin position="1006"/>
        <end position="1021"/>
    </location>
</feature>
<dbReference type="SUPFAM" id="SSF52799">
    <property type="entry name" value="(Phosphotyrosine protein) phosphatases II"/>
    <property type="match status" value="1"/>
</dbReference>
<dbReference type="SUPFAM" id="SSF49562">
    <property type="entry name" value="C2 domain (Calcium/lipid-binding domain, CaLB)"/>
    <property type="match status" value="1"/>
</dbReference>
<keyword evidence="10 12" id="KW-0727">SH2 domain</keyword>
<feature type="compositionally biased region" description="Polar residues" evidence="13">
    <location>
        <begin position="1055"/>
        <end position="1074"/>
    </location>
</feature>
<dbReference type="InterPro" id="IPR046349">
    <property type="entry name" value="C1-like_sf"/>
</dbReference>
<dbReference type="PANTHER" id="PTHR45734:SF12">
    <property type="entry name" value="TENSIN-2 ISOFORM X1"/>
    <property type="match status" value="1"/>
</dbReference>
<evidence type="ECO:0000259" key="17">
    <source>
        <dbReference type="PROSITE" id="PS51181"/>
    </source>
</evidence>
<feature type="compositionally biased region" description="Polar residues" evidence="13">
    <location>
        <begin position="1080"/>
        <end position="1103"/>
    </location>
</feature>
<feature type="region of interest" description="Disordered" evidence="13">
    <location>
        <begin position="966"/>
        <end position="1251"/>
    </location>
</feature>
<feature type="region of interest" description="Disordered" evidence="13">
    <location>
        <begin position="480"/>
        <end position="591"/>
    </location>
</feature>
<dbReference type="GO" id="GO:0046872">
    <property type="term" value="F:metal ion binding"/>
    <property type="evidence" value="ECO:0007669"/>
    <property type="project" value="UniProtKB-KW"/>
</dbReference>
<dbReference type="SUPFAM" id="SSF57889">
    <property type="entry name" value="Cysteine-rich domain"/>
    <property type="match status" value="1"/>
</dbReference>
<dbReference type="SMART" id="SM00462">
    <property type="entry name" value="PTB"/>
    <property type="match status" value="1"/>
</dbReference>
<evidence type="ECO:0000256" key="6">
    <source>
        <dbReference type="ARBA" id="ARBA00022801"/>
    </source>
</evidence>
<feature type="domain" description="C2 tensin-type" evidence="18">
    <location>
        <begin position="290"/>
        <end position="417"/>
    </location>
</feature>
<dbReference type="Gene3D" id="3.90.190.10">
    <property type="entry name" value="Protein tyrosine phosphatase superfamily"/>
    <property type="match status" value="1"/>
</dbReference>
<accession>A0A674EES9</accession>
<comment type="similarity">
    <text evidence="3">Belongs to the PTEN phosphatase protein family.</text>
</comment>
<evidence type="ECO:0000259" key="14">
    <source>
        <dbReference type="PROSITE" id="PS50001"/>
    </source>
</evidence>
<keyword evidence="7" id="KW-0862">Zinc</keyword>
<dbReference type="GO" id="GO:0005925">
    <property type="term" value="C:focal adhesion"/>
    <property type="evidence" value="ECO:0007669"/>
    <property type="project" value="UniProtKB-SubCell"/>
</dbReference>
<keyword evidence="5" id="KW-0479">Metal-binding</keyword>
<feature type="domain" description="Phorbol-ester/DAG-type" evidence="16">
    <location>
        <begin position="46"/>
        <end position="93"/>
    </location>
</feature>
<dbReference type="Gene3D" id="2.60.40.1110">
    <property type="match status" value="1"/>
</dbReference>
<organism evidence="19 20">
    <name type="scientific">Salmo trutta</name>
    <name type="common">Brown trout</name>
    <dbReference type="NCBI Taxonomy" id="8032"/>
    <lineage>
        <taxon>Eukaryota</taxon>
        <taxon>Metazoa</taxon>
        <taxon>Chordata</taxon>
        <taxon>Craniata</taxon>
        <taxon>Vertebrata</taxon>
        <taxon>Euteleostomi</taxon>
        <taxon>Actinopterygii</taxon>
        <taxon>Neopterygii</taxon>
        <taxon>Teleostei</taxon>
        <taxon>Protacanthopterygii</taxon>
        <taxon>Salmoniformes</taxon>
        <taxon>Salmonidae</taxon>
        <taxon>Salmoninae</taxon>
        <taxon>Salmo</taxon>
    </lineage>
</organism>
<dbReference type="InterPro" id="IPR051484">
    <property type="entry name" value="Tensin_PTEN_phosphatase"/>
</dbReference>
<evidence type="ECO:0000256" key="9">
    <source>
        <dbReference type="ARBA" id="ARBA00022949"/>
    </source>
</evidence>
<sequence>MGCIHSIQHCSRKRRAPEPEGSPKVAVHNIPVEILQLAELGKGAMSHAFTEKSCRKKRPCDMCRRTIDIPGAFCEECKTAVHKKCEAKGSTKSLSHKKRIFLPRSKSGGCAMERVMARHYDFDLTYITERIISVFFLPDLEEQCYRGNLQEVAAMLKSKHQDKFLLLNLSEKRHDITRLNPKVEDFGWPDLHAPPLDKICAMCKAMETWLTSDPGNVVVLHCKGNKGRTGVIVAAYMHYSKISAGVDQALTTLAMRKFCEDKVSSSLQPSQNRYIYYFGGLLSGAIKMNSRPLFLHQVLIPSLPNFQAAGGGYYPFLKIYQSLQLVYTSGIYNPQGSRARKLCVTLEPALLLKGDIVVKCYHRRPRGSEREAVFRLQFHTCTVHGAQLWFGKGELDLACADDRFPPDATVEFIFSYSPEKMKGREYRKNDPSVTVDYSTSDPVVRWDSYENFNLHHQDSIEDISHTRGPLDGSLYAQVKKRRGPGSVGASGASPNGCPPSSPTNKPPSQAQPQTQPLSLSSDSGHSSTPSEHLEDPPPRPLSRLEKEKKEMDCPLRRIEGEGEERERARQRDRETAILDDRESVPDGGSRREQRSCCVRAGHGPRCQRCGEAPSWERVREREPCLANGHYMDRCNRTKGNPKSRTLPALPSQQPASPRPLSPHLDLCHRHSAHPLPELPWEHPPPPLPCLHRPCYPYPAPEQVHPHAHTLPASNRVFCGGEECQLFHYPAHAPLSPRLSHQSLPSSPYREMFFRPAAPPPGGCPCRDCTCRRGHQSASARAFHLLRPDQPESPHWARGRDSELWDREAGLRRGREGPNQLWEAENLWGAEREAEIWQRSVGGMSSYRGHHSTLGQGHDPSVFLLGPNLPGYPSPHPLLDSPRGSSGYHTPQPPLHSCPCEPYQQVSPLECHGSRGYASGYQSGSASPLPPGGTNSGASPSEPPTDRQQQTDGHTGVSVVVQNSVGMEDSSSQGSLGQAEFDGQPACPTPLSDSDPDYTTITSGPAHSEDSEKKQDEEKMCDPTEGSTQSPPAGPQEPSQGPQQTESLSVAPMSDASASHSTTREPNSNSSTPETEWTLPNGHSTTPQTLVETQNQDDISSSKEIIQMPNERVNPTGSTQVHSVSVHPPSTTGEDGELKVVESETEGSSGTEMSTQAASVPSPRHSFGPVQVQLNGTALPSDSPLSEKGSGTSLTPCSSPSSVPSSPHLYIGSPERRPSPQPSPLATDPAGQRLTHVSDSDPKPPSPVPDGYNTPTFPLASYYYPLLNVPHVPYSGYTAVTIPATQPPLPEKRRLSSMPGSPNGYGSQSLLRASLDAIGPMGLSPQPSLLQVTFSPSVGELPASVRRGLAHPGVREEVVESSKVNAKFVQDSSKFWYKPSISRDQAIAVLKDKEPGSFLIRDSNSFQGAYGLALKVASHPSNNVNNACIDSQAQLVRHFLIETGSRGVKIKGCQNESYFGSLSALVYQHSITPISLPCALCIPEKDLVGELQEMHSASNTSTAADLLKQGAACNVLYLNSVETESLTGPQAVSKATRCTLTQSPRPTATVVHFKVSTQGITLTDSQRRLFFRRHYPINSVTFSSVEPQDQRWTNSDKSSKVFGFVARRMGSASENVCHLFAEMDPEQPAVAIVNFINKVMLGPQQQRR</sequence>
<gene>
    <name evidence="19" type="primary">LOC115208312</name>
</gene>
<dbReference type="SMART" id="SM00404">
    <property type="entry name" value="PTPc_motif"/>
    <property type="match status" value="1"/>
</dbReference>
<dbReference type="Gene3D" id="3.30.60.20">
    <property type="match status" value="1"/>
</dbReference>
<dbReference type="OMA" id="TSCKMFG"/>
<dbReference type="PROSITE" id="PS50001">
    <property type="entry name" value="SH2"/>
    <property type="match status" value="1"/>
</dbReference>
<evidence type="ECO:0000259" key="15">
    <source>
        <dbReference type="PROSITE" id="PS50056"/>
    </source>
</evidence>
<dbReference type="CDD" id="cd20826">
    <property type="entry name" value="C1_TNS2-like"/>
    <property type="match status" value="1"/>
</dbReference>
<dbReference type="PROSITE" id="PS50081">
    <property type="entry name" value="ZF_DAG_PE_2"/>
    <property type="match status" value="1"/>
</dbReference>
<feature type="region of interest" description="Disordered" evidence="13">
    <location>
        <begin position="635"/>
        <end position="660"/>
    </location>
</feature>
<dbReference type="GeneTree" id="ENSGT00940000163886"/>
<dbReference type="InterPro" id="IPR014020">
    <property type="entry name" value="Tensin_C2-dom"/>
</dbReference>
<dbReference type="CDD" id="cd09927">
    <property type="entry name" value="SH2_Tensin_like"/>
    <property type="match status" value="1"/>
</dbReference>
<keyword evidence="8" id="KW-0904">Protein phosphatase</keyword>
<dbReference type="Gene3D" id="3.30.505.10">
    <property type="entry name" value="SH2 domain"/>
    <property type="match status" value="1"/>
</dbReference>
<feature type="compositionally biased region" description="Low complexity" evidence="13">
    <location>
        <begin position="917"/>
        <end position="926"/>
    </location>
</feature>
<dbReference type="InterPro" id="IPR029021">
    <property type="entry name" value="Prot-tyrosine_phosphatase-like"/>
</dbReference>
<evidence type="ECO:0000259" key="16">
    <source>
        <dbReference type="PROSITE" id="PS50081"/>
    </source>
</evidence>
<feature type="region of interest" description="Disordered" evidence="13">
    <location>
        <begin position="917"/>
        <end position="953"/>
    </location>
</feature>
<evidence type="ECO:0000256" key="11">
    <source>
        <dbReference type="ARBA" id="ARBA00023273"/>
    </source>
</evidence>
<keyword evidence="9" id="KW-0965">Cell junction</keyword>
<dbReference type="InterPro" id="IPR033929">
    <property type="entry name" value="Tensin_PTB"/>
</dbReference>
<dbReference type="GO" id="GO:0042995">
    <property type="term" value="C:cell projection"/>
    <property type="evidence" value="ECO:0007669"/>
    <property type="project" value="UniProtKB-SubCell"/>
</dbReference>
<name>A0A674EES9_SALTR</name>
<dbReference type="InterPro" id="IPR036860">
    <property type="entry name" value="SH2_dom_sf"/>
</dbReference>
<dbReference type="InterPro" id="IPR013625">
    <property type="entry name" value="PTB"/>
</dbReference>
<evidence type="ECO:0000313" key="19">
    <source>
        <dbReference type="Ensembl" id="ENSSTUP00000106525.1"/>
    </source>
</evidence>
<evidence type="ECO:0000256" key="7">
    <source>
        <dbReference type="ARBA" id="ARBA00022833"/>
    </source>
</evidence>
<keyword evidence="11" id="KW-0966">Cell projection</keyword>
<dbReference type="PROSITE" id="PS50056">
    <property type="entry name" value="TYR_PHOSPHATASE_2"/>
    <property type="match status" value="1"/>
</dbReference>
<dbReference type="InterPro" id="IPR000387">
    <property type="entry name" value="Tyr_Pase_dom"/>
</dbReference>
<evidence type="ECO:0000256" key="12">
    <source>
        <dbReference type="PROSITE-ProRule" id="PRU00191"/>
    </source>
</evidence>
<feature type="compositionally biased region" description="Low complexity" evidence="13">
    <location>
        <begin position="1188"/>
        <end position="1206"/>
    </location>
</feature>
<reference evidence="19" key="1">
    <citation type="submission" date="2025-08" db="UniProtKB">
        <authorList>
            <consortium name="Ensembl"/>
        </authorList>
    </citation>
    <scope>IDENTIFICATION</scope>
</reference>
<evidence type="ECO:0000256" key="10">
    <source>
        <dbReference type="ARBA" id="ARBA00022999"/>
    </source>
</evidence>
<dbReference type="PROSITE" id="PS51182">
    <property type="entry name" value="C2_TENSIN"/>
    <property type="match status" value="1"/>
</dbReference>
<dbReference type="OrthoDB" id="6273691at2759"/>
<dbReference type="InterPro" id="IPR029023">
    <property type="entry name" value="Tensin_phosphatase"/>
</dbReference>
<evidence type="ECO:0000313" key="20">
    <source>
        <dbReference type="Proteomes" id="UP000472277"/>
    </source>
</evidence>
<feature type="compositionally biased region" description="Pro residues" evidence="13">
    <location>
        <begin position="496"/>
        <end position="505"/>
    </location>
</feature>
<dbReference type="SMART" id="SM00252">
    <property type="entry name" value="SH2"/>
    <property type="match status" value="1"/>
</dbReference>
<evidence type="ECO:0000256" key="13">
    <source>
        <dbReference type="SAM" id="MobiDB-lite"/>
    </source>
</evidence>
<dbReference type="SUPFAM" id="SSF50729">
    <property type="entry name" value="PH domain-like"/>
    <property type="match status" value="1"/>
</dbReference>